<evidence type="ECO:0000313" key="1">
    <source>
        <dbReference type="EMBL" id="KAJ7995599.1"/>
    </source>
</evidence>
<dbReference type="EMBL" id="CM055748">
    <property type="protein sequence ID" value="KAJ7995599.1"/>
    <property type="molecule type" value="Genomic_DNA"/>
</dbReference>
<comment type="caution">
    <text evidence="1">The sequence shown here is derived from an EMBL/GenBank/DDBJ whole genome shotgun (WGS) entry which is preliminary data.</text>
</comment>
<protein>
    <submittedName>
        <fullName evidence="1">Uncharacterized protein</fullName>
    </submittedName>
</protein>
<dbReference type="Proteomes" id="UP001157502">
    <property type="component" value="Chromosome 21"/>
</dbReference>
<keyword evidence="2" id="KW-1185">Reference proteome</keyword>
<name>A0ACC2FW08_DALPE</name>
<organism evidence="1 2">
    <name type="scientific">Dallia pectoralis</name>
    <name type="common">Alaska blackfish</name>
    <dbReference type="NCBI Taxonomy" id="75939"/>
    <lineage>
        <taxon>Eukaryota</taxon>
        <taxon>Metazoa</taxon>
        <taxon>Chordata</taxon>
        <taxon>Craniata</taxon>
        <taxon>Vertebrata</taxon>
        <taxon>Euteleostomi</taxon>
        <taxon>Actinopterygii</taxon>
        <taxon>Neopterygii</taxon>
        <taxon>Teleostei</taxon>
        <taxon>Protacanthopterygii</taxon>
        <taxon>Esociformes</taxon>
        <taxon>Umbridae</taxon>
        <taxon>Dallia</taxon>
    </lineage>
</organism>
<accession>A0ACC2FW08</accession>
<reference evidence="1" key="1">
    <citation type="submission" date="2021-05" db="EMBL/GenBank/DDBJ databases">
        <authorList>
            <person name="Pan Q."/>
            <person name="Jouanno E."/>
            <person name="Zahm M."/>
            <person name="Klopp C."/>
            <person name="Cabau C."/>
            <person name="Louis A."/>
            <person name="Berthelot C."/>
            <person name="Parey E."/>
            <person name="Roest Crollius H."/>
            <person name="Montfort J."/>
            <person name="Robinson-Rechavi M."/>
            <person name="Bouchez O."/>
            <person name="Lampietro C."/>
            <person name="Lopez Roques C."/>
            <person name="Donnadieu C."/>
            <person name="Postlethwait J."/>
            <person name="Bobe J."/>
            <person name="Dillon D."/>
            <person name="Chandos A."/>
            <person name="von Hippel F."/>
            <person name="Guiguen Y."/>
        </authorList>
    </citation>
    <scope>NUCLEOTIDE SEQUENCE</scope>
    <source>
        <strain evidence="1">YG-Jan2019</strain>
    </source>
</reference>
<proteinExistence type="predicted"/>
<evidence type="ECO:0000313" key="2">
    <source>
        <dbReference type="Proteomes" id="UP001157502"/>
    </source>
</evidence>
<sequence>MLMEGMLSVDVLIYPDGLKIATPEEMSQWELETASQVSPEPTVRLFVALFPYNPAAMSPNPESAAEELPFVPGQIIKVFGEKDDDGFYHGESGGLSGVVPSNMVSEIPVEDDYLKHQLIQQGFLPVDHTCTDPSEKSSVLDDLAVQRMVAIFPYDPWESSPNMDSDAELAFRAGDIIYVFGEMDEDGFYYGDLHGLRGLVPSNYLEPLPWE</sequence>
<gene>
    <name evidence="1" type="ORF">DPEC_G00246260</name>
</gene>